<feature type="transmembrane region" description="Helical" evidence="8">
    <location>
        <begin position="437"/>
        <end position="462"/>
    </location>
</feature>
<feature type="transmembrane region" description="Helical" evidence="8">
    <location>
        <begin position="294"/>
        <end position="320"/>
    </location>
</feature>
<keyword evidence="4 8" id="KW-0812">Transmembrane</keyword>
<gene>
    <name evidence="9" type="ORF">ACFFP1_09965</name>
</gene>
<feature type="transmembrane region" description="Helical" evidence="8">
    <location>
        <begin position="332"/>
        <end position="351"/>
    </location>
</feature>
<name>A0ABV5XYL7_ARTRM</name>
<dbReference type="PANTHER" id="PTHR31806:SF1">
    <property type="entry name" value="PURINE-CYTOSINE PERMEASE FCY2-RELATED"/>
    <property type="match status" value="1"/>
</dbReference>
<dbReference type="Pfam" id="PF02133">
    <property type="entry name" value="Transp_cyt_pur"/>
    <property type="match status" value="1"/>
</dbReference>
<organism evidence="9 10">
    <name type="scientific">Arthrobacter ramosus</name>
    <dbReference type="NCBI Taxonomy" id="1672"/>
    <lineage>
        <taxon>Bacteria</taxon>
        <taxon>Bacillati</taxon>
        <taxon>Actinomycetota</taxon>
        <taxon>Actinomycetes</taxon>
        <taxon>Micrococcales</taxon>
        <taxon>Micrococcaceae</taxon>
        <taxon>Arthrobacter</taxon>
    </lineage>
</organism>
<comment type="subcellular location">
    <subcellularLocation>
        <location evidence="1">Membrane</location>
        <topology evidence="1">Multi-pass membrane protein</topology>
    </subcellularLocation>
</comment>
<feature type="transmembrane region" description="Helical" evidence="8">
    <location>
        <begin position="243"/>
        <end position="267"/>
    </location>
</feature>
<feature type="transmembrane region" description="Helical" evidence="8">
    <location>
        <begin position="203"/>
        <end position="222"/>
    </location>
</feature>
<comment type="caution">
    <text evidence="9">The sequence shown here is derived from an EMBL/GenBank/DDBJ whole genome shotgun (WGS) entry which is preliminary data.</text>
</comment>
<dbReference type="RefSeq" id="WP_234751021.1">
    <property type="nucleotide sequence ID" value="NZ_BAAAWN010000001.1"/>
</dbReference>
<feature type="transmembrane region" description="Helical" evidence="8">
    <location>
        <begin position="172"/>
        <end position="191"/>
    </location>
</feature>
<protein>
    <submittedName>
        <fullName evidence="9">Purine-cytosine permease family protein</fullName>
    </submittedName>
</protein>
<proteinExistence type="inferred from homology"/>
<evidence type="ECO:0000256" key="6">
    <source>
        <dbReference type="ARBA" id="ARBA00023136"/>
    </source>
</evidence>
<sequence>MTTEASDRPKARPGAPLIEVRSIDWVPDNERHGRLWHQAPLWFLGNFQYFSIPIGFIGPSMGLSLGWTVVASVLGIGVGTIFMAFHASQGPTMGLPQMIQSRAQFGYRGVVVPLIATLFTYVAFNVVDTVLLGDGLGSAFGWNPALIAIVAAAGAAALAIFGHDWLHKAFRVLLYVSLPLMLILTIGVIFGNAGGAESSTQYGFNWGAFMAQFAAAAAYNITYAPYVSDYSRYLPSKTKSRSVIAAVFFGASSSAIWLIVLGAWLAIRLGATDGLAGLQLAGNTVFVHLGDATALLSAMALAATMGMNAYGGMLTVLTTVDSVRPIKPNRKARVITILVLTAVWYLIASTITSGAVSTVFSSLTLMLYLLVPWTATNLVDYFLVRKGHYAITDLFTPKGIYGAWGSRGLFSFAIGLLAEIPFMVLPQIGPWSYTGPLAQALGGVDIAWLVGLLVTSVAYFLLSRSLNLAAEQAAQVRSDQQLGREKEAATAGH</sequence>
<evidence type="ECO:0000313" key="10">
    <source>
        <dbReference type="Proteomes" id="UP001589702"/>
    </source>
</evidence>
<dbReference type="Gene3D" id="1.10.4160.10">
    <property type="entry name" value="Hydantoin permease"/>
    <property type="match status" value="1"/>
</dbReference>
<feature type="transmembrane region" description="Helical" evidence="8">
    <location>
        <begin position="65"/>
        <end position="85"/>
    </location>
</feature>
<feature type="transmembrane region" description="Helical" evidence="8">
    <location>
        <begin position="139"/>
        <end position="160"/>
    </location>
</feature>
<evidence type="ECO:0000256" key="1">
    <source>
        <dbReference type="ARBA" id="ARBA00004141"/>
    </source>
</evidence>
<dbReference type="InterPro" id="IPR026030">
    <property type="entry name" value="Pur-cyt_permease_Fcy2/21/22"/>
</dbReference>
<dbReference type="PIRSF" id="PIRSF002744">
    <property type="entry name" value="Pur-cyt_permease"/>
    <property type="match status" value="1"/>
</dbReference>
<evidence type="ECO:0000256" key="3">
    <source>
        <dbReference type="ARBA" id="ARBA00022448"/>
    </source>
</evidence>
<evidence type="ECO:0000313" key="9">
    <source>
        <dbReference type="EMBL" id="MFB9819827.1"/>
    </source>
</evidence>
<evidence type="ECO:0000256" key="4">
    <source>
        <dbReference type="ARBA" id="ARBA00022692"/>
    </source>
</evidence>
<keyword evidence="10" id="KW-1185">Reference proteome</keyword>
<dbReference type="PANTHER" id="PTHR31806">
    <property type="entry name" value="PURINE-CYTOSINE PERMEASE FCY2-RELATED"/>
    <property type="match status" value="1"/>
</dbReference>
<dbReference type="InterPro" id="IPR001248">
    <property type="entry name" value="Pur-cyt_permease"/>
</dbReference>
<evidence type="ECO:0000256" key="5">
    <source>
        <dbReference type="ARBA" id="ARBA00022989"/>
    </source>
</evidence>
<feature type="transmembrane region" description="Helical" evidence="8">
    <location>
        <begin position="404"/>
        <end position="425"/>
    </location>
</feature>
<evidence type="ECO:0000256" key="7">
    <source>
        <dbReference type="PIRNR" id="PIRNR002744"/>
    </source>
</evidence>
<keyword evidence="6 7" id="KW-0472">Membrane</keyword>
<feature type="transmembrane region" description="Helical" evidence="8">
    <location>
        <begin position="363"/>
        <end position="383"/>
    </location>
</feature>
<dbReference type="EMBL" id="JBHMBC010000014">
    <property type="protein sequence ID" value="MFB9819827.1"/>
    <property type="molecule type" value="Genomic_DNA"/>
</dbReference>
<dbReference type="Proteomes" id="UP001589702">
    <property type="component" value="Unassembled WGS sequence"/>
</dbReference>
<keyword evidence="5 8" id="KW-1133">Transmembrane helix</keyword>
<reference evidence="9 10" key="1">
    <citation type="submission" date="2024-09" db="EMBL/GenBank/DDBJ databases">
        <authorList>
            <person name="Sun Q."/>
            <person name="Mori K."/>
        </authorList>
    </citation>
    <scope>NUCLEOTIDE SEQUENCE [LARGE SCALE GENOMIC DNA]</scope>
    <source>
        <strain evidence="9 10">JCM 1334</strain>
    </source>
</reference>
<feature type="transmembrane region" description="Helical" evidence="8">
    <location>
        <begin position="41"/>
        <end position="59"/>
    </location>
</feature>
<evidence type="ECO:0000256" key="2">
    <source>
        <dbReference type="ARBA" id="ARBA00008974"/>
    </source>
</evidence>
<feature type="transmembrane region" description="Helical" evidence="8">
    <location>
        <begin position="105"/>
        <end position="127"/>
    </location>
</feature>
<accession>A0ABV5XYL7</accession>
<comment type="similarity">
    <text evidence="2 7">Belongs to the purine-cytosine permease (2.A.39) family.</text>
</comment>
<keyword evidence="3 7" id="KW-0813">Transport</keyword>
<evidence type="ECO:0000256" key="8">
    <source>
        <dbReference type="SAM" id="Phobius"/>
    </source>
</evidence>